<keyword evidence="3" id="KW-1185">Reference proteome</keyword>
<dbReference type="PANTHER" id="PTHR20765:SF1">
    <property type="entry name" value="EQUILIBRATIVE NUCLEOBASE TRANSPORTER 1"/>
    <property type="match status" value="1"/>
</dbReference>
<dbReference type="InterPro" id="IPR027197">
    <property type="entry name" value="SLC43A3"/>
</dbReference>
<comment type="caution">
    <text evidence="2">The sequence shown here is derived from an EMBL/GenBank/DDBJ whole genome shotgun (WGS) entry which is preliminary data.</text>
</comment>
<proteinExistence type="predicted"/>
<evidence type="ECO:0000313" key="2">
    <source>
        <dbReference type="EMBL" id="KAK3090418.1"/>
    </source>
</evidence>
<feature type="transmembrane region" description="Helical" evidence="1">
    <location>
        <begin position="245"/>
        <end position="267"/>
    </location>
</feature>
<dbReference type="SUPFAM" id="SSF103473">
    <property type="entry name" value="MFS general substrate transporter"/>
    <property type="match status" value="1"/>
</dbReference>
<accession>A0AA89BWX1</accession>
<dbReference type="AlphaFoldDB" id="A0AA89BWX1"/>
<gene>
    <name evidence="2" type="ORF">FSP39_011704</name>
</gene>
<feature type="transmembrane region" description="Helical" evidence="1">
    <location>
        <begin position="63"/>
        <end position="83"/>
    </location>
</feature>
<organism evidence="2 3">
    <name type="scientific">Pinctada imbricata</name>
    <name type="common">Atlantic pearl-oyster</name>
    <name type="synonym">Pinctada martensii</name>
    <dbReference type="NCBI Taxonomy" id="66713"/>
    <lineage>
        <taxon>Eukaryota</taxon>
        <taxon>Metazoa</taxon>
        <taxon>Spiralia</taxon>
        <taxon>Lophotrochozoa</taxon>
        <taxon>Mollusca</taxon>
        <taxon>Bivalvia</taxon>
        <taxon>Autobranchia</taxon>
        <taxon>Pteriomorphia</taxon>
        <taxon>Pterioida</taxon>
        <taxon>Pterioidea</taxon>
        <taxon>Pteriidae</taxon>
        <taxon>Pinctada</taxon>
    </lineage>
</organism>
<keyword evidence="1" id="KW-0812">Transmembrane</keyword>
<dbReference type="EMBL" id="VSWD01000010">
    <property type="protein sequence ID" value="KAK3090418.1"/>
    <property type="molecule type" value="Genomic_DNA"/>
</dbReference>
<dbReference type="PANTHER" id="PTHR20765">
    <property type="entry name" value="SOLUTE CARRIER FAMILY 43 MEMBER 3-RELATED"/>
    <property type="match status" value="1"/>
</dbReference>
<keyword evidence="1" id="KW-0472">Membrane</keyword>
<feature type="transmembrane region" description="Helical" evidence="1">
    <location>
        <begin position="126"/>
        <end position="147"/>
    </location>
</feature>
<evidence type="ECO:0000313" key="3">
    <source>
        <dbReference type="Proteomes" id="UP001186944"/>
    </source>
</evidence>
<protein>
    <submittedName>
        <fullName evidence="2">Uncharacterized protein</fullName>
    </submittedName>
</protein>
<evidence type="ECO:0000256" key="1">
    <source>
        <dbReference type="SAM" id="Phobius"/>
    </source>
</evidence>
<dbReference type="InterPro" id="IPR036259">
    <property type="entry name" value="MFS_trans_sf"/>
</dbReference>
<sequence>MMPGLTFLGVGGLPVFVTNVQVSNLFGRSAASIVGALGGAYDSSPVVLLLAKIAFENGVGHKAFMIGLACCHSLLIINTVFFLPKSFIAKLDTPTVEFQVTKELENDTKERLPSTKESKQSLRGCIFSPIYIIHVSWICILQLRFYYLLGTLNPFLHKITNTNEALVSHFTDVIGYCMLGGLVTTTFAGVVYDWQKHLFKDKQTDTARKLLPTVLPLCTASGLSLLMSILLLIPSVKVLYPSEYFAMLYGIMIVAGGLTSALQYALYSWAQAYDNGYFHVSMCVDGLRLGSTASFEVNTFVSRCHKTRRTHVYGQMQD</sequence>
<feature type="transmembrane region" description="Helical" evidence="1">
    <location>
        <begin position="173"/>
        <end position="192"/>
    </location>
</feature>
<reference evidence="2" key="1">
    <citation type="submission" date="2019-08" db="EMBL/GenBank/DDBJ databases">
        <title>The improved chromosome-level genome for the pearl oyster Pinctada fucata martensii using PacBio sequencing and Hi-C.</title>
        <authorList>
            <person name="Zheng Z."/>
        </authorList>
    </citation>
    <scope>NUCLEOTIDE SEQUENCE</scope>
    <source>
        <strain evidence="2">ZZ-2019</strain>
        <tissue evidence="2">Adductor muscle</tissue>
    </source>
</reference>
<feature type="transmembrane region" description="Helical" evidence="1">
    <location>
        <begin position="213"/>
        <end position="233"/>
    </location>
</feature>
<name>A0AA89BWX1_PINIB</name>
<dbReference type="Proteomes" id="UP001186944">
    <property type="component" value="Unassembled WGS sequence"/>
</dbReference>
<keyword evidence="1" id="KW-1133">Transmembrane helix</keyword>